<feature type="domain" description="CBS" evidence="11">
    <location>
        <begin position="560"/>
        <end position="617"/>
    </location>
</feature>
<dbReference type="PROSITE" id="PS50042">
    <property type="entry name" value="CNMP_BINDING_3"/>
    <property type="match status" value="1"/>
</dbReference>
<dbReference type="SMART" id="SM00100">
    <property type="entry name" value="cNMP"/>
    <property type="match status" value="1"/>
</dbReference>
<comment type="similarity">
    <text evidence="1">Belongs to the NADH dehydrogenase family.</text>
</comment>
<dbReference type="PRINTS" id="PR00368">
    <property type="entry name" value="FADPNR"/>
</dbReference>
<dbReference type="InterPro" id="IPR045024">
    <property type="entry name" value="NDH-2"/>
</dbReference>
<dbReference type="InterPro" id="IPR036188">
    <property type="entry name" value="FAD/NAD-bd_sf"/>
</dbReference>
<evidence type="ECO:0000256" key="3">
    <source>
        <dbReference type="ARBA" id="ARBA00022630"/>
    </source>
</evidence>
<organism evidence="12 13">
    <name type="scientific">Pelagicoccus enzymogenes</name>
    <dbReference type="NCBI Taxonomy" id="2773457"/>
    <lineage>
        <taxon>Bacteria</taxon>
        <taxon>Pseudomonadati</taxon>
        <taxon>Verrucomicrobiota</taxon>
        <taxon>Opitutia</taxon>
        <taxon>Puniceicoccales</taxon>
        <taxon>Pelagicoccaceae</taxon>
        <taxon>Pelagicoccus</taxon>
    </lineage>
</organism>
<evidence type="ECO:0000256" key="7">
    <source>
        <dbReference type="ARBA" id="ARBA00023027"/>
    </source>
</evidence>
<dbReference type="InterPro" id="IPR018490">
    <property type="entry name" value="cNMP-bd_dom_sf"/>
</dbReference>
<feature type="domain" description="Cyclic nucleotide-binding" evidence="10">
    <location>
        <begin position="435"/>
        <end position="517"/>
    </location>
</feature>
<evidence type="ECO:0000256" key="9">
    <source>
        <dbReference type="PROSITE-ProRule" id="PRU00703"/>
    </source>
</evidence>
<evidence type="ECO:0000259" key="11">
    <source>
        <dbReference type="PROSITE" id="PS51371"/>
    </source>
</evidence>
<dbReference type="CDD" id="cd00038">
    <property type="entry name" value="CAP_ED"/>
    <property type="match status" value="1"/>
</dbReference>
<keyword evidence="3" id="KW-0285">Flavoprotein</keyword>
<evidence type="ECO:0000256" key="2">
    <source>
        <dbReference type="ARBA" id="ARBA00012637"/>
    </source>
</evidence>
<dbReference type="AlphaFoldDB" id="A0A927IG25"/>
<dbReference type="SUPFAM" id="SSF54631">
    <property type="entry name" value="CBS-domain pair"/>
    <property type="match status" value="1"/>
</dbReference>
<dbReference type="PANTHER" id="PTHR43706">
    <property type="entry name" value="NADH DEHYDROGENASE"/>
    <property type="match status" value="1"/>
</dbReference>
<evidence type="ECO:0000256" key="4">
    <source>
        <dbReference type="ARBA" id="ARBA00022827"/>
    </source>
</evidence>
<dbReference type="InterPro" id="IPR046342">
    <property type="entry name" value="CBS_dom_sf"/>
</dbReference>
<gene>
    <name evidence="12" type="ORF">IEN85_00290</name>
</gene>
<keyword evidence="7" id="KW-0520">NAD</keyword>
<proteinExistence type="inferred from homology"/>
<reference evidence="12" key="1">
    <citation type="submission" date="2020-09" db="EMBL/GenBank/DDBJ databases">
        <title>Pelagicoccus enzymogenes sp. nov. with an EPS production, isolated from marine sediment.</title>
        <authorList>
            <person name="Feng X."/>
        </authorList>
    </citation>
    <scope>NUCLEOTIDE SEQUENCE</scope>
    <source>
        <strain evidence="12">NFK12</strain>
    </source>
</reference>
<dbReference type="RefSeq" id="WP_191615061.1">
    <property type="nucleotide sequence ID" value="NZ_JACYFG010000002.1"/>
</dbReference>
<keyword evidence="6" id="KW-0560">Oxidoreductase</keyword>
<dbReference type="Pfam" id="PF00027">
    <property type="entry name" value="cNMP_binding"/>
    <property type="match status" value="1"/>
</dbReference>
<keyword evidence="13" id="KW-1185">Reference proteome</keyword>
<dbReference type="PRINTS" id="PR00411">
    <property type="entry name" value="PNDRDTASEI"/>
</dbReference>
<evidence type="ECO:0000259" key="10">
    <source>
        <dbReference type="PROSITE" id="PS50042"/>
    </source>
</evidence>
<dbReference type="Pfam" id="PF00571">
    <property type="entry name" value="CBS"/>
    <property type="match status" value="2"/>
</dbReference>
<comment type="caution">
    <text evidence="12">The sequence shown here is derived from an EMBL/GenBank/DDBJ whole genome shotgun (WGS) entry which is preliminary data.</text>
</comment>
<dbReference type="PANTHER" id="PTHR43706:SF47">
    <property type="entry name" value="EXTERNAL NADH-UBIQUINONE OXIDOREDUCTASE 1, MITOCHONDRIAL-RELATED"/>
    <property type="match status" value="1"/>
</dbReference>
<dbReference type="InterPro" id="IPR054585">
    <property type="entry name" value="NDH2-like_C"/>
</dbReference>
<feature type="domain" description="CBS" evidence="11">
    <location>
        <begin position="624"/>
        <end position="676"/>
    </location>
</feature>
<dbReference type="GO" id="GO:0050136">
    <property type="term" value="F:NADH dehydrogenase (quinone) (non-electrogenic) activity"/>
    <property type="evidence" value="ECO:0007669"/>
    <property type="project" value="UniProtKB-EC"/>
</dbReference>
<dbReference type="CDD" id="cd02205">
    <property type="entry name" value="CBS_pair_SF"/>
    <property type="match status" value="1"/>
</dbReference>
<accession>A0A927IG25</accession>
<dbReference type="Pfam" id="PF07992">
    <property type="entry name" value="Pyr_redox_2"/>
    <property type="match status" value="1"/>
</dbReference>
<dbReference type="InterPro" id="IPR000644">
    <property type="entry name" value="CBS_dom"/>
</dbReference>
<evidence type="ECO:0000313" key="12">
    <source>
        <dbReference type="EMBL" id="MBD5777930.1"/>
    </source>
</evidence>
<dbReference type="SUPFAM" id="SSF51905">
    <property type="entry name" value="FAD/NAD(P)-binding domain"/>
    <property type="match status" value="1"/>
</dbReference>
<dbReference type="Gene3D" id="3.50.50.100">
    <property type="match status" value="1"/>
</dbReference>
<dbReference type="InterPro" id="IPR000595">
    <property type="entry name" value="cNMP-bd_dom"/>
</dbReference>
<dbReference type="Proteomes" id="UP000622317">
    <property type="component" value="Unassembled WGS sequence"/>
</dbReference>
<dbReference type="InterPro" id="IPR023753">
    <property type="entry name" value="FAD/NAD-binding_dom"/>
</dbReference>
<sequence length="676" mass="74732">MSNVYPEEFDAIILGGGFAGVYAAQKLARALRRSASSASVALIAEENHMVFQPMLPEVAGAALSPRHVVNPIRSLCKGVHVFKGKVDSLQLDERKLTMHAGDFAGPVTFSYQNLALCLGAKVDLSRIPGMQEHALLLQNVGDAMRIRAHFISRIEEANLTSHRPTKRRLLSFVIVGGGYSGVETAGQLIDLAQAIHKHYQHVDWADFSFTLVHSRDHLLPTLHRNLGEYTAAQLKRRGLDIVLNRRAKAVTANRVYLDDGSGIDTNNIICTVGNAPHPLILNLEKTAPAPVSIDRGRITTLPDCSIEGIPWLWAAGDCSSVPQTDGTPSPPTAQFALRQGELMGRNIARRLKGQETRPFTFKAIGELATIGHHSAVAEIKGLRFSGAFAWWMWRTIYLGKLPGVERKLRVLFDWTLELFFPRDINLLNPRFTTDIKETHLEPGDTLFHAGDPSFSFYLVKKGAIELRDKGRLIKKVGEHEHFGERALLENRPYLFQAVATEATTLVTIRKDVFQQIVSADSAFGKSLQQSARSYLTTEELELLLNRLPSEQLEQPVSAYMNAELVSVSSQAKIEDALDIFSESSRNYLPVIEPDGACSGAVHKETIYMRMLTSKLDRQATVSTLPKVNLPSIEQTASLRNALTLMTRSNSSKAIATDSDNRPIGMIAIIDLLETIH</sequence>
<dbReference type="EC" id="1.6.5.9" evidence="2"/>
<name>A0A927IG25_9BACT</name>
<evidence type="ECO:0000256" key="5">
    <source>
        <dbReference type="ARBA" id="ARBA00022946"/>
    </source>
</evidence>
<dbReference type="PROSITE" id="PS51371">
    <property type="entry name" value="CBS"/>
    <property type="match status" value="2"/>
</dbReference>
<keyword evidence="9" id="KW-0129">CBS domain</keyword>
<dbReference type="Pfam" id="PF22366">
    <property type="entry name" value="NDH2_C"/>
    <property type="match status" value="1"/>
</dbReference>
<keyword evidence="4" id="KW-0274">FAD</keyword>
<evidence type="ECO:0000256" key="8">
    <source>
        <dbReference type="ARBA" id="ARBA00047599"/>
    </source>
</evidence>
<dbReference type="EMBL" id="JACYFG010000002">
    <property type="protein sequence ID" value="MBD5777930.1"/>
    <property type="molecule type" value="Genomic_DNA"/>
</dbReference>
<dbReference type="Gene3D" id="2.60.120.10">
    <property type="entry name" value="Jelly Rolls"/>
    <property type="match status" value="1"/>
</dbReference>
<dbReference type="Gene3D" id="3.10.580.10">
    <property type="entry name" value="CBS-domain"/>
    <property type="match status" value="1"/>
</dbReference>
<protein>
    <recommendedName>
        <fullName evidence="2">NADH:ubiquinone reductase (non-electrogenic)</fullName>
        <ecNumber evidence="2">1.6.5.9</ecNumber>
    </recommendedName>
</protein>
<dbReference type="SUPFAM" id="SSF51206">
    <property type="entry name" value="cAMP-binding domain-like"/>
    <property type="match status" value="1"/>
</dbReference>
<evidence type="ECO:0000313" key="13">
    <source>
        <dbReference type="Proteomes" id="UP000622317"/>
    </source>
</evidence>
<keyword evidence="5" id="KW-0809">Transit peptide</keyword>
<evidence type="ECO:0000256" key="1">
    <source>
        <dbReference type="ARBA" id="ARBA00005272"/>
    </source>
</evidence>
<evidence type="ECO:0000256" key="6">
    <source>
        <dbReference type="ARBA" id="ARBA00023002"/>
    </source>
</evidence>
<comment type="catalytic activity">
    <reaction evidence="8">
        <text>a quinone + NADH + H(+) = a quinol + NAD(+)</text>
        <dbReference type="Rhea" id="RHEA:46160"/>
        <dbReference type="ChEBI" id="CHEBI:15378"/>
        <dbReference type="ChEBI" id="CHEBI:24646"/>
        <dbReference type="ChEBI" id="CHEBI:57540"/>
        <dbReference type="ChEBI" id="CHEBI:57945"/>
        <dbReference type="ChEBI" id="CHEBI:132124"/>
        <dbReference type="EC" id="1.6.5.9"/>
    </reaction>
</comment>
<dbReference type="InterPro" id="IPR014710">
    <property type="entry name" value="RmlC-like_jellyroll"/>
</dbReference>